<evidence type="ECO:0000313" key="13">
    <source>
        <dbReference type="EMBL" id="PRP83111.1"/>
    </source>
</evidence>
<dbReference type="PROSITE" id="PS50249">
    <property type="entry name" value="MPN"/>
    <property type="match status" value="1"/>
</dbReference>
<dbReference type="AlphaFoldDB" id="A0A2P6NGP8"/>
<dbReference type="InterPro" id="IPR033859">
    <property type="entry name" value="MPN_CSN6"/>
</dbReference>
<dbReference type="InterPro" id="IPR000555">
    <property type="entry name" value="JAMM/MPN+_dom"/>
</dbReference>
<dbReference type="InterPro" id="IPR003607">
    <property type="entry name" value="HD/PDEase_dom"/>
</dbReference>
<evidence type="ECO:0000259" key="12">
    <source>
        <dbReference type="PROSITE" id="PS51845"/>
    </source>
</evidence>
<feature type="binding site" evidence="5">
    <location>
        <position position="985"/>
    </location>
    <ligand>
        <name>AMP</name>
        <dbReference type="ChEBI" id="CHEBI:456215"/>
    </ligand>
</feature>
<name>A0A2P6NGP8_9EUKA</name>
<dbReference type="SUPFAM" id="SSF109604">
    <property type="entry name" value="HD-domain/PDEase-like"/>
    <property type="match status" value="1"/>
</dbReference>
<dbReference type="Pfam" id="PF01398">
    <property type="entry name" value="JAB"/>
    <property type="match status" value="1"/>
</dbReference>
<feature type="domain" description="MPN" evidence="11">
    <location>
        <begin position="19"/>
        <end position="157"/>
    </location>
</feature>
<dbReference type="Pfam" id="PF13012">
    <property type="entry name" value="MitMem_reg"/>
    <property type="match status" value="1"/>
</dbReference>
<feature type="binding site" evidence="6">
    <location>
        <position position="934"/>
    </location>
    <ligand>
        <name>Zn(2+)</name>
        <dbReference type="ChEBI" id="CHEBI:29105"/>
        <label>1</label>
    </ligand>
</feature>
<dbReference type="InterPro" id="IPR023088">
    <property type="entry name" value="PDEase"/>
</dbReference>
<dbReference type="InterPro" id="IPR024969">
    <property type="entry name" value="EIF3F/CSN6-like_C"/>
</dbReference>
<dbReference type="EMBL" id="MDYQ01000089">
    <property type="protein sequence ID" value="PRP83111.1"/>
    <property type="molecule type" value="Genomic_DNA"/>
</dbReference>
<dbReference type="GO" id="GO:0008180">
    <property type="term" value="C:COP9 signalosome"/>
    <property type="evidence" value="ECO:0007669"/>
    <property type="project" value="InterPro"/>
</dbReference>
<dbReference type="Proteomes" id="UP000241769">
    <property type="component" value="Unassembled WGS sequence"/>
</dbReference>
<evidence type="ECO:0000256" key="10">
    <source>
        <dbReference type="SAM" id="Phobius"/>
    </source>
</evidence>
<dbReference type="Gene3D" id="1.10.1300.10">
    <property type="entry name" value="3'5'-cyclic nucleotide phosphodiesterase, catalytic domain"/>
    <property type="match status" value="1"/>
</dbReference>
<feature type="coiled-coil region" evidence="8">
    <location>
        <begin position="581"/>
        <end position="615"/>
    </location>
</feature>
<keyword evidence="10" id="KW-1133">Transmembrane helix</keyword>
<sequence length="1036" mass="117310">MDVETKNNILVEKSSTLEIKLHPLVIINISDHWTRAKVQNNVKNPRVVGAIVGIQNGRTVEIFNSYELAYKEEGSLVNIDLEYLMMKSEQFKKVFATYDFLGWYSTGSGVTQDDLTTQKQLSEINESPLYLLLDTVAASRPETKDIPISIMESEIRIISDQPTMFFSKVPYQIESGEAERISVDHIARITPSGDSNTSQISTHLTGIHNSIGMLATRLRILKSFLEAVKSGKIAADPGLLRQLGSLCNQLPALHSDELKNDFIVEFNDSLLITYLASITKGTNGMNEMIDKFNVVYEKQKRKGNPLYYCGPKVLITEPSIVTEDSSSSEEMGDDHPQTIDDGTKGEIALELKLPKRRSMRRLNSRTSNMNDFTPKSSGSRPTTAPSSLYAMQSAGTLKGPVLIQSAGMYCILTLIIASAELLQWAPNIRLITFVPYFMIFYVITEACRLASLLGDVWEAVLPFYATLIPFAILVFLSREAHILVTVLFFSYVMIIYLQSGLMSLQIHLMIYILSFLFIYVAAVCVMMVWYRDATGLDFKLGRILDPPINWQQELTFVCSLAILGIGFLFLEQFVKLYANTLLDRSHKIQTLEQETEELKKEITKYKQEKDDIDLDAPIQKVISVLRNMANESDEDTREQLFFVIKTLSSNKLYAPELNFEEKSVDGEVASFIQNLIEDGKEDKHTENKLAVLEKRTGKIARFLPLVDEGTEKRIEAGLQRIEDWEFNIFEMTDLTEGRPLFATGLALFNRHDFIRKFNINESRLKHFLTVIEDGYDITNPYHNAIHASDVLHALNFFIVKGGLSAYITELDVFSAVIAAIVHDYMHPGLNNAYQINTQSELAVRYNDRSVLESFHVASAFKVLYEDSNNIFSGLTEAQRKEARETIVTMVMATDMAQHFDLLGRFKSKIAGQGFDPKDRKDRLLLLQIAIKCADISNPMRPQAMCNTWAHRVLSEFYKQGDMERKQGLPVSAFMDRGKPAEAKCQIGFIDFIVGPIFEVWTSFLPEVGKLMVNLEQNRIYWKNAMEQNSIQEVGGL</sequence>
<keyword evidence="10" id="KW-0812">Transmembrane</keyword>
<feature type="domain" description="PDEase" evidence="12">
    <location>
        <begin position="706"/>
        <end position="1028"/>
    </location>
</feature>
<feature type="binding site" evidence="5">
    <location>
        <begin position="782"/>
        <end position="786"/>
    </location>
    <ligand>
        <name>AMP</name>
        <dbReference type="ChEBI" id="CHEBI:456215"/>
    </ligand>
</feature>
<feature type="active site" description="Proton donor" evidence="4">
    <location>
        <position position="782"/>
    </location>
</feature>
<evidence type="ECO:0000259" key="11">
    <source>
        <dbReference type="PROSITE" id="PS50249"/>
    </source>
</evidence>
<dbReference type="PRINTS" id="PR00387">
    <property type="entry name" value="PDIESTERASE1"/>
</dbReference>
<reference evidence="13 14" key="1">
    <citation type="journal article" date="2018" name="Genome Biol. Evol.">
        <title>Multiple Roots of Fruiting Body Formation in Amoebozoa.</title>
        <authorList>
            <person name="Hillmann F."/>
            <person name="Forbes G."/>
            <person name="Novohradska S."/>
            <person name="Ferling I."/>
            <person name="Riege K."/>
            <person name="Groth M."/>
            <person name="Westermann M."/>
            <person name="Marz M."/>
            <person name="Spaller T."/>
            <person name="Winckler T."/>
            <person name="Schaap P."/>
            <person name="Glockner G."/>
        </authorList>
    </citation>
    <scope>NUCLEOTIDE SEQUENCE [LARGE SCALE GENOMIC DNA]</scope>
    <source>
        <strain evidence="13 14">Jena</strain>
    </source>
</reference>
<dbReference type="InParanoid" id="A0A2P6NGP8"/>
<feature type="binding site" evidence="5">
    <location>
        <position position="934"/>
    </location>
    <ligand>
        <name>AMP</name>
        <dbReference type="ChEBI" id="CHEBI:456215"/>
    </ligand>
</feature>
<keyword evidence="3 7" id="KW-0378">Hydrolase</keyword>
<evidence type="ECO:0000256" key="2">
    <source>
        <dbReference type="ARBA" id="ARBA00022723"/>
    </source>
</evidence>
<keyword evidence="8" id="KW-0175">Coiled coil</keyword>
<keyword evidence="10" id="KW-0472">Membrane</keyword>
<feature type="transmembrane region" description="Helical" evidence="10">
    <location>
        <begin position="401"/>
        <end position="422"/>
    </location>
</feature>
<dbReference type="PANTHER" id="PTHR11347">
    <property type="entry name" value="CYCLIC NUCLEOTIDE PHOSPHODIESTERASE"/>
    <property type="match status" value="1"/>
</dbReference>
<dbReference type="STRING" id="1890364.A0A2P6NGP8"/>
<feature type="binding site" evidence="6">
    <location>
        <position position="822"/>
    </location>
    <ligand>
        <name>Zn(2+)</name>
        <dbReference type="ChEBI" id="CHEBI:29105"/>
        <label>1</label>
    </ligand>
</feature>
<comment type="cofactor">
    <cofactor evidence="7">
        <name>a divalent metal cation</name>
        <dbReference type="ChEBI" id="CHEBI:60240"/>
    </cofactor>
    <text evidence="7">Binds 2 divalent metal cations per subunit. Site 1 may preferentially bind zinc ions, while site 2 has a preference for magnesium and/or manganese ions.</text>
</comment>
<feature type="transmembrane region" description="Helical" evidence="10">
    <location>
        <begin position="550"/>
        <end position="570"/>
    </location>
</feature>
<dbReference type="Gene3D" id="3.40.140.10">
    <property type="entry name" value="Cytidine Deaminase, domain 2"/>
    <property type="match status" value="1"/>
</dbReference>
<dbReference type="PROSITE" id="PS51845">
    <property type="entry name" value="PDEASE_I_2"/>
    <property type="match status" value="1"/>
</dbReference>
<dbReference type="SMART" id="SM00232">
    <property type="entry name" value="JAB_MPN"/>
    <property type="match status" value="1"/>
</dbReference>
<dbReference type="InterPro" id="IPR002073">
    <property type="entry name" value="PDEase_catalytic_dom"/>
</dbReference>
<feature type="transmembrane region" description="Helical" evidence="10">
    <location>
        <begin position="482"/>
        <end position="501"/>
    </location>
</feature>
<proteinExistence type="inferred from homology"/>
<evidence type="ECO:0000256" key="6">
    <source>
        <dbReference type="PIRSR" id="PIRSR623088-3"/>
    </source>
</evidence>
<feature type="transmembrane region" description="Helical" evidence="10">
    <location>
        <begin position="508"/>
        <end position="530"/>
    </location>
</feature>
<evidence type="ECO:0000256" key="9">
    <source>
        <dbReference type="SAM" id="MobiDB-lite"/>
    </source>
</evidence>
<dbReference type="GO" id="GO:0046872">
    <property type="term" value="F:metal ion binding"/>
    <property type="evidence" value="ECO:0007669"/>
    <property type="project" value="UniProtKB-KW"/>
</dbReference>
<evidence type="ECO:0000256" key="3">
    <source>
        <dbReference type="ARBA" id="ARBA00022801"/>
    </source>
</evidence>
<evidence type="ECO:0000313" key="14">
    <source>
        <dbReference type="Proteomes" id="UP000241769"/>
    </source>
</evidence>
<dbReference type="InterPro" id="IPR036971">
    <property type="entry name" value="PDEase_catalytic_dom_sf"/>
</dbReference>
<keyword evidence="14" id="KW-1185">Reference proteome</keyword>
<feature type="transmembrane region" description="Helical" evidence="10">
    <location>
        <begin position="456"/>
        <end position="476"/>
    </location>
</feature>
<dbReference type="GO" id="GO:0000338">
    <property type="term" value="P:protein deneddylation"/>
    <property type="evidence" value="ECO:0007669"/>
    <property type="project" value="InterPro"/>
</dbReference>
<dbReference type="GO" id="GO:0008237">
    <property type="term" value="F:metallopeptidase activity"/>
    <property type="evidence" value="ECO:0007669"/>
    <property type="project" value="InterPro"/>
</dbReference>
<organism evidence="13 14">
    <name type="scientific">Planoprotostelium fungivorum</name>
    <dbReference type="NCBI Taxonomy" id="1890364"/>
    <lineage>
        <taxon>Eukaryota</taxon>
        <taxon>Amoebozoa</taxon>
        <taxon>Evosea</taxon>
        <taxon>Variosea</taxon>
        <taxon>Cavosteliida</taxon>
        <taxon>Cavosteliaceae</taxon>
        <taxon>Planoprotostelium</taxon>
    </lineage>
</organism>
<evidence type="ECO:0000256" key="4">
    <source>
        <dbReference type="PIRSR" id="PIRSR623088-1"/>
    </source>
</evidence>
<dbReference type="InterPro" id="IPR037518">
    <property type="entry name" value="MPN"/>
</dbReference>
<comment type="similarity">
    <text evidence="7">Belongs to the cyclic nucleotide phosphodiesterase family.</text>
</comment>
<feature type="compositionally biased region" description="Polar residues" evidence="9">
    <location>
        <begin position="364"/>
        <end position="384"/>
    </location>
</feature>
<dbReference type="CDD" id="cd08063">
    <property type="entry name" value="MPN_CSN6"/>
    <property type="match status" value="1"/>
</dbReference>
<evidence type="ECO:0000256" key="7">
    <source>
        <dbReference type="RuleBase" id="RU363067"/>
    </source>
</evidence>
<evidence type="ECO:0000256" key="5">
    <source>
        <dbReference type="PIRSR" id="PIRSR623088-2"/>
    </source>
</evidence>
<feature type="binding site" evidence="6">
    <location>
        <position position="786"/>
    </location>
    <ligand>
        <name>Zn(2+)</name>
        <dbReference type="ChEBI" id="CHEBI:29105"/>
        <label>1</label>
    </ligand>
</feature>
<accession>A0A2P6NGP8</accession>
<feature type="region of interest" description="Disordered" evidence="9">
    <location>
        <begin position="363"/>
        <end position="384"/>
    </location>
</feature>
<dbReference type="CDD" id="cd00077">
    <property type="entry name" value="HDc"/>
    <property type="match status" value="1"/>
</dbReference>
<comment type="caution">
    <text evidence="13">The sequence shown here is derived from an EMBL/GenBank/DDBJ whole genome shotgun (WGS) entry which is preliminary data.</text>
</comment>
<feature type="binding site" evidence="6">
    <location>
        <position position="823"/>
    </location>
    <ligand>
        <name>Zn(2+)</name>
        <dbReference type="ChEBI" id="CHEBI:29105"/>
        <label>2</label>
    </ligand>
</feature>
<dbReference type="EC" id="3.1.4.-" evidence="7"/>
<evidence type="ECO:0000256" key="8">
    <source>
        <dbReference type="SAM" id="Coils"/>
    </source>
</evidence>
<gene>
    <name evidence="13" type="ORF">PROFUN_09790</name>
</gene>
<dbReference type="Pfam" id="PF00233">
    <property type="entry name" value="PDEase_I"/>
    <property type="match status" value="1"/>
</dbReference>
<comment type="similarity">
    <text evidence="1">Belongs to the peptidase M67A family. CSN6 subfamily.</text>
</comment>
<dbReference type="GO" id="GO:0007165">
    <property type="term" value="P:signal transduction"/>
    <property type="evidence" value="ECO:0007669"/>
    <property type="project" value="InterPro"/>
</dbReference>
<feature type="binding site" evidence="6">
    <location>
        <position position="823"/>
    </location>
    <ligand>
        <name>Zn(2+)</name>
        <dbReference type="ChEBI" id="CHEBI:29105"/>
        <label>1</label>
    </ligand>
</feature>
<dbReference type="OrthoDB" id="1378at2759"/>
<dbReference type="PROSITE" id="PS00126">
    <property type="entry name" value="PDEASE_I_1"/>
    <property type="match status" value="1"/>
</dbReference>
<feature type="binding site" evidence="5">
    <location>
        <position position="823"/>
    </location>
    <ligand>
        <name>AMP</name>
        <dbReference type="ChEBI" id="CHEBI:456215"/>
    </ligand>
</feature>
<dbReference type="GO" id="GO:0004114">
    <property type="term" value="F:3',5'-cyclic-nucleotide phosphodiesterase activity"/>
    <property type="evidence" value="ECO:0007669"/>
    <property type="project" value="InterPro"/>
</dbReference>
<keyword evidence="2 6" id="KW-0479">Metal-binding</keyword>
<dbReference type="InterPro" id="IPR023174">
    <property type="entry name" value="PDEase_CS"/>
</dbReference>
<evidence type="ECO:0000256" key="1">
    <source>
        <dbReference type="ARBA" id="ARBA00010893"/>
    </source>
</evidence>
<feature type="transmembrane region" description="Helical" evidence="10">
    <location>
        <begin position="428"/>
        <end position="444"/>
    </location>
</feature>
<protein>
    <recommendedName>
        <fullName evidence="7">Phosphodiesterase</fullName>
        <ecNumber evidence="7">3.1.4.-</ecNumber>
    </recommendedName>
</protein>